<dbReference type="CDD" id="cd20169">
    <property type="entry name" value="Peptidase_M90_mtfA"/>
    <property type="match status" value="1"/>
</dbReference>
<reference evidence="1" key="1">
    <citation type="submission" date="2019-10" db="EMBL/GenBank/DDBJ databases">
        <title>Draft genome sequence of Panacibacter sp. KCS-6.</title>
        <authorList>
            <person name="Yim K.J."/>
        </authorList>
    </citation>
    <scope>NUCLEOTIDE SEQUENCE</scope>
    <source>
        <strain evidence="1">KCS-6</strain>
    </source>
</reference>
<dbReference type="GO" id="GO:0004177">
    <property type="term" value="F:aminopeptidase activity"/>
    <property type="evidence" value="ECO:0007669"/>
    <property type="project" value="TreeGrafter"/>
</dbReference>
<name>A0A8J8FFC1_9BACT</name>
<dbReference type="GO" id="GO:0005829">
    <property type="term" value="C:cytosol"/>
    <property type="evidence" value="ECO:0007669"/>
    <property type="project" value="TreeGrafter"/>
</dbReference>
<comment type="caution">
    <text evidence="1">The sequence shown here is derived from an EMBL/GenBank/DDBJ whole genome shotgun (WGS) entry which is preliminary data.</text>
</comment>
<dbReference type="SUPFAM" id="SSF55486">
    <property type="entry name" value="Metalloproteases ('zincins'), catalytic domain"/>
    <property type="match status" value="1"/>
</dbReference>
<accession>A0A8J8FFC1</accession>
<evidence type="ECO:0000313" key="2">
    <source>
        <dbReference type="Proteomes" id="UP000598971"/>
    </source>
</evidence>
<dbReference type="Proteomes" id="UP000598971">
    <property type="component" value="Unassembled WGS sequence"/>
</dbReference>
<dbReference type="InterPro" id="IPR042252">
    <property type="entry name" value="MtfA_N"/>
</dbReference>
<dbReference type="PANTHER" id="PTHR30164:SF2">
    <property type="entry name" value="PROTEIN MTFA"/>
    <property type="match status" value="1"/>
</dbReference>
<dbReference type="PANTHER" id="PTHR30164">
    <property type="entry name" value="MTFA PEPTIDASE"/>
    <property type="match status" value="1"/>
</dbReference>
<protein>
    <submittedName>
        <fullName evidence="1">Peptidase</fullName>
    </submittedName>
</protein>
<dbReference type="Pfam" id="PF06167">
    <property type="entry name" value="Peptidase_M90"/>
    <property type="match status" value="1"/>
</dbReference>
<evidence type="ECO:0000313" key="1">
    <source>
        <dbReference type="EMBL" id="NNV56878.1"/>
    </source>
</evidence>
<gene>
    <name evidence="1" type="ORF">GD597_15505</name>
</gene>
<keyword evidence="2" id="KW-1185">Reference proteome</keyword>
<dbReference type="RefSeq" id="WP_171608821.1">
    <property type="nucleotide sequence ID" value="NZ_WHPF01000011.1"/>
</dbReference>
<organism evidence="1 2">
    <name type="scientific">Limnovirga soli</name>
    <dbReference type="NCBI Taxonomy" id="2656915"/>
    <lineage>
        <taxon>Bacteria</taxon>
        <taxon>Pseudomonadati</taxon>
        <taxon>Bacteroidota</taxon>
        <taxon>Chitinophagia</taxon>
        <taxon>Chitinophagales</taxon>
        <taxon>Chitinophagaceae</taxon>
        <taxon>Limnovirga</taxon>
    </lineage>
</organism>
<dbReference type="InterPro" id="IPR010384">
    <property type="entry name" value="MtfA_fam"/>
</dbReference>
<sequence>MTGLIIFLISGFLLVWLVARKKPPVKIEVVLPENIDELLEENIAYYRSLPAEKQSLFVDKVKDFLSYVNIKGVNTTINELDKLMVACSAVIPIFGFGNWRYFNLTDVLLYDGAFNAQKFSTSGEDTHTLGMVGTGAMEGMMILSKHALQQGFLNETDKSNIGIHEFVHLLDKADGETDGIPEQLLSKQYTIPWINLMNEKIAAIQKGSSDINPYGAVSKTEFFAVAAEYFFERPDLFKTKHPQLFALMEKAFIQQPATK</sequence>
<dbReference type="Gene3D" id="3.40.390.10">
    <property type="entry name" value="Collagenase (Catalytic Domain)"/>
    <property type="match status" value="1"/>
</dbReference>
<dbReference type="GO" id="GO:0008237">
    <property type="term" value="F:metallopeptidase activity"/>
    <property type="evidence" value="ECO:0007669"/>
    <property type="project" value="InterPro"/>
</dbReference>
<dbReference type="Gene3D" id="1.10.472.150">
    <property type="entry name" value="Glucose-regulated metallo-peptidase M90, N-terminal domain"/>
    <property type="match status" value="1"/>
</dbReference>
<dbReference type="InterPro" id="IPR024079">
    <property type="entry name" value="MetalloPept_cat_dom_sf"/>
</dbReference>
<dbReference type="EMBL" id="WHPF01000011">
    <property type="protein sequence ID" value="NNV56878.1"/>
    <property type="molecule type" value="Genomic_DNA"/>
</dbReference>
<dbReference type="AlphaFoldDB" id="A0A8J8FFC1"/>
<proteinExistence type="predicted"/>